<dbReference type="Gene3D" id="1.10.10.60">
    <property type="entry name" value="Homeodomain-like"/>
    <property type="match status" value="1"/>
</dbReference>
<proteinExistence type="predicted"/>
<evidence type="ECO:0000256" key="2">
    <source>
        <dbReference type="ARBA" id="ARBA00023125"/>
    </source>
</evidence>
<dbReference type="RefSeq" id="WP_203771959.1">
    <property type="nucleotide sequence ID" value="NZ_BAAABO010000063.1"/>
</dbReference>
<dbReference type="PANTHER" id="PTHR47506:SF1">
    <property type="entry name" value="HTH-TYPE TRANSCRIPTIONAL REGULATOR YJDC"/>
    <property type="match status" value="1"/>
</dbReference>
<evidence type="ECO:0000256" key="4">
    <source>
        <dbReference type="PROSITE-ProRule" id="PRU00335"/>
    </source>
</evidence>
<dbReference type="SUPFAM" id="SSF46689">
    <property type="entry name" value="Homeodomain-like"/>
    <property type="match status" value="1"/>
</dbReference>
<reference evidence="6 7" key="1">
    <citation type="submission" date="2021-01" db="EMBL/GenBank/DDBJ databases">
        <title>Whole genome shotgun sequence of Actinoplanes deccanensis NBRC 13994.</title>
        <authorList>
            <person name="Komaki H."/>
            <person name="Tamura T."/>
        </authorList>
    </citation>
    <scope>NUCLEOTIDE SEQUENCE [LARGE SCALE GENOMIC DNA]</scope>
    <source>
        <strain evidence="6 7">NBRC 13994</strain>
    </source>
</reference>
<name>A0ABQ3YCH8_9ACTN</name>
<organism evidence="6 7">
    <name type="scientific">Paractinoplanes deccanensis</name>
    <dbReference type="NCBI Taxonomy" id="113561"/>
    <lineage>
        <taxon>Bacteria</taxon>
        <taxon>Bacillati</taxon>
        <taxon>Actinomycetota</taxon>
        <taxon>Actinomycetes</taxon>
        <taxon>Micromonosporales</taxon>
        <taxon>Micromonosporaceae</taxon>
        <taxon>Paractinoplanes</taxon>
    </lineage>
</organism>
<comment type="caution">
    <text evidence="6">The sequence shown here is derived from an EMBL/GenBank/DDBJ whole genome shotgun (WGS) entry which is preliminary data.</text>
</comment>
<dbReference type="PANTHER" id="PTHR47506">
    <property type="entry name" value="TRANSCRIPTIONAL REGULATORY PROTEIN"/>
    <property type="match status" value="1"/>
</dbReference>
<accession>A0ABQ3YCH8</accession>
<dbReference type="InterPro" id="IPR001647">
    <property type="entry name" value="HTH_TetR"/>
</dbReference>
<protein>
    <submittedName>
        <fullName evidence="6">TetR family transcriptional regulator</fullName>
    </submittedName>
</protein>
<evidence type="ECO:0000256" key="1">
    <source>
        <dbReference type="ARBA" id="ARBA00023015"/>
    </source>
</evidence>
<dbReference type="PRINTS" id="PR00455">
    <property type="entry name" value="HTHTETR"/>
</dbReference>
<evidence type="ECO:0000313" key="6">
    <source>
        <dbReference type="EMBL" id="GID77717.1"/>
    </source>
</evidence>
<keyword evidence="2 4" id="KW-0238">DNA-binding</keyword>
<evidence type="ECO:0000313" key="7">
    <source>
        <dbReference type="Proteomes" id="UP000609879"/>
    </source>
</evidence>
<dbReference type="EMBL" id="BOMI01000126">
    <property type="protein sequence ID" value="GID77717.1"/>
    <property type="molecule type" value="Genomic_DNA"/>
</dbReference>
<dbReference type="InterPro" id="IPR009057">
    <property type="entry name" value="Homeodomain-like_sf"/>
</dbReference>
<keyword evidence="7" id="KW-1185">Reference proteome</keyword>
<dbReference type="PROSITE" id="PS50977">
    <property type="entry name" value="HTH_TETR_2"/>
    <property type="match status" value="1"/>
</dbReference>
<feature type="domain" description="HTH tetR-type" evidence="5">
    <location>
        <begin position="6"/>
        <end position="66"/>
    </location>
</feature>
<evidence type="ECO:0000256" key="3">
    <source>
        <dbReference type="ARBA" id="ARBA00023163"/>
    </source>
</evidence>
<sequence>MGRPKGFDEEAAIAAAVELFARRSYDGTSVDDLVGQTGVHRGSLYKSFGSKRGLYLAALRHYVDGELAGEAPDLRFLLLAAAERAAVDDEVAAEVARGIRLLDRAAGSEEATTVALGSKIRALAGVERGNG</sequence>
<dbReference type="Proteomes" id="UP000609879">
    <property type="component" value="Unassembled WGS sequence"/>
</dbReference>
<keyword evidence="1" id="KW-0805">Transcription regulation</keyword>
<keyword evidence="3" id="KW-0804">Transcription</keyword>
<evidence type="ECO:0000259" key="5">
    <source>
        <dbReference type="PROSITE" id="PS50977"/>
    </source>
</evidence>
<feature type="DNA-binding region" description="H-T-H motif" evidence="4">
    <location>
        <begin position="29"/>
        <end position="48"/>
    </location>
</feature>
<dbReference type="Pfam" id="PF00440">
    <property type="entry name" value="TetR_N"/>
    <property type="match status" value="1"/>
</dbReference>
<gene>
    <name evidence="6" type="ORF">Ade02nite_63580</name>
</gene>